<feature type="domain" description="Reverse transcriptase Ty1/copia-type" evidence="2">
    <location>
        <begin position="3"/>
        <end position="196"/>
    </location>
</feature>
<dbReference type="EMBL" id="CAKLBY020000307">
    <property type="protein sequence ID" value="CAK7944372.1"/>
    <property type="molecule type" value="Genomic_DNA"/>
</dbReference>
<name>A0AAV1VFP5_9STRA</name>
<dbReference type="SUPFAM" id="SSF56672">
    <property type="entry name" value="DNA/RNA polymerases"/>
    <property type="match status" value="1"/>
</dbReference>
<proteinExistence type="predicted"/>
<dbReference type="AlphaFoldDB" id="A0AAV1VFP5"/>
<evidence type="ECO:0000259" key="2">
    <source>
        <dbReference type="Pfam" id="PF07727"/>
    </source>
</evidence>
<sequence length="207" mass="23356">MDMTTMKIILALAATWGVPAKHEDVPNTYVKEEKEQHLDILMHFPKGMTIDTRELQELGATKIEDVVFELKKSLYGLKQAGRLWSQLLNNRLLEAGFTRCISDFCLYYKRDIDGVVIVGVYVDDLLVTGTPAVAVYVFFASLESLSTKDIGPVSRYLGMRVTRNEDRGYFLDQEEAIVDLLRDHGMTDVNSSRAPIGTDVYEVHCAD</sequence>
<organism evidence="3 4">
    <name type="scientific">Peronospora matthiolae</name>
    <dbReference type="NCBI Taxonomy" id="2874970"/>
    <lineage>
        <taxon>Eukaryota</taxon>
        <taxon>Sar</taxon>
        <taxon>Stramenopiles</taxon>
        <taxon>Oomycota</taxon>
        <taxon>Peronosporomycetes</taxon>
        <taxon>Peronosporales</taxon>
        <taxon>Peronosporaceae</taxon>
        <taxon>Peronospora</taxon>
    </lineage>
</organism>
<dbReference type="Pfam" id="PF07727">
    <property type="entry name" value="RVT_2"/>
    <property type="match status" value="1"/>
</dbReference>
<dbReference type="InterPro" id="IPR013103">
    <property type="entry name" value="RVT_2"/>
</dbReference>
<evidence type="ECO:0000313" key="3">
    <source>
        <dbReference type="EMBL" id="CAK7944372.1"/>
    </source>
</evidence>
<dbReference type="Proteomes" id="UP001162060">
    <property type="component" value="Unassembled WGS sequence"/>
</dbReference>
<gene>
    <name evidence="3" type="ORF">PM001_LOCUS29522</name>
</gene>
<evidence type="ECO:0000313" key="4">
    <source>
        <dbReference type="Proteomes" id="UP001162060"/>
    </source>
</evidence>
<reference evidence="3" key="1">
    <citation type="submission" date="2024-01" db="EMBL/GenBank/DDBJ databases">
        <authorList>
            <person name="Webb A."/>
        </authorList>
    </citation>
    <scope>NUCLEOTIDE SEQUENCE</scope>
    <source>
        <strain evidence="3">Pm1</strain>
    </source>
</reference>
<evidence type="ECO:0000256" key="1">
    <source>
        <dbReference type="SAM" id="SignalP"/>
    </source>
</evidence>
<keyword evidence="1" id="KW-0732">Signal</keyword>
<comment type="caution">
    <text evidence="3">The sequence shown here is derived from an EMBL/GenBank/DDBJ whole genome shotgun (WGS) entry which is preliminary data.</text>
</comment>
<dbReference type="InterPro" id="IPR043502">
    <property type="entry name" value="DNA/RNA_pol_sf"/>
</dbReference>
<accession>A0AAV1VFP5</accession>
<feature type="signal peptide" evidence="1">
    <location>
        <begin position="1"/>
        <end position="20"/>
    </location>
</feature>
<feature type="chain" id="PRO_5043628908" description="Reverse transcriptase Ty1/copia-type domain-containing protein" evidence="1">
    <location>
        <begin position="21"/>
        <end position="207"/>
    </location>
</feature>
<protein>
    <recommendedName>
        <fullName evidence="2">Reverse transcriptase Ty1/copia-type domain-containing protein</fullName>
    </recommendedName>
</protein>